<comment type="caution">
    <text evidence="2">The sequence shown here is derived from an EMBL/GenBank/DDBJ whole genome shotgun (WGS) entry which is preliminary data.</text>
</comment>
<keyword evidence="3" id="KW-1185">Reference proteome</keyword>
<sequence length="109" mass="12587">MNYLFVFAIPSARINLGKRENGRVAAWIESLVTQMKQGIIAAARREDLAEEKKGKRKDGMTGWRDVKTEIPPWLACFYLSSKPIKSVYFVFWLILLPTVHLFARVFLNI</sequence>
<protein>
    <submittedName>
        <fullName evidence="2">Uncharacterized protein</fullName>
    </submittedName>
</protein>
<feature type="transmembrane region" description="Helical" evidence="1">
    <location>
        <begin position="87"/>
        <end position="107"/>
    </location>
</feature>
<reference evidence="2" key="1">
    <citation type="submission" date="2021-01" db="EMBL/GenBank/DDBJ databases">
        <title>Deciphering the adaptive evolutionary patterns associated with biogeogrpahic diversity in the finger millet blast pathogen Magnaporthe oryzae in Eastern Africa.</title>
        <authorList>
            <person name="Onyema G."/>
            <person name="Shittu T.A."/>
            <person name="Dodsworth S."/>
            <person name="Devilliers S."/>
            <person name="Muthumeenakshi S."/>
            <person name="Sreenivasaprasad S."/>
        </authorList>
    </citation>
    <scope>NUCLEOTIDE SEQUENCE</scope>
    <source>
        <strain evidence="2">D15/s37</strain>
    </source>
</reference>
<dbReference type="Proteomes" id="UP001059893">
    <property type="component" value="Unassembled WGS sequence"/>
</dbReference>
<keyword evidence="1" id="KW-0472">Membrane</keyword>
<dbReference type="EMBL" id="JABSND010000420">
    <property type="protein sequence ID" value="KAI6290822.1"/>
    <property type="molecule type" value="Genomic_DNA"/>
</dbReference>
<evidence type="ECO:0000313" key="2">
    <source>
        <dbReference type="EMBL" id="KAI6290822.1"/>
    </source>
</evidence>
<keyword evidence="1" id="KW-1133">Transmembrane helix</keyword>
<proteinExistence type="predicted"/>
<organism evidence="2 3">
    <name type="scientific">Pyricularia grisea</name>
    <name type="common">Crabgrass-specific blast fungus</name>
    <name type="synonym">Magnaporthe grisea</name>
    <dbReference type="NCBI Taxonomy" id="148305"/>
    <lineage>
        <taxon>Eukaryota</taxon>
        <taxon>Fungi</taxon>
        <taxon>Dikarya</taxon>
        <taxon>Ascomycota</taxon>
        <taxon>Pezizomycotina</taxon>
        <taxon>Sordariomycetes</taxon>
        <taxon>Sordariomycetidae</taxon>
        <taxon>Magnaporthales</taxon>
        <taxon>Pyriculariaceae</taxon>
        <taxon>Pyricularia</taxon>
    </lineage>
</organism>
<gene>
    <name evidence="2" type="ORF">MCOR33_011032</name>
</gene>
<evidence type="ECO:0000256" key="1">
    <source>
        <dbReference type="SAM" id="Phobius"/>
    </source>
</evidence>
<name>A0ABQ8N3X9_PYRGI</name>
<evidence type="ECO:0000313" key="3">
    <source>
        <dbReference type="Proteomes" id="UP001059893"/>
    </source>
</evidence>
<accession>A0ABQ8N3X9</accession>
<keyword evidence="1" id="KW-0812">Transmembrane</keyword>